<proteinExistence type="predicted"/>
<dbReference type="RefSeq" id="XP_069208061.1">
    <property type="nucleotide sequence ID" value="XM_069353419.1"/>
</dbReference>
<dbReference type="EMBL" id="JBBXJM010000004">
    <property type="protein sequence ID" value="KAL1408117.1"/>
    <property type="molecule type" value="Genomic_DNA"/>
</dbReference>
<sequence length="495" mass="54820">MPDNLVGTLSIPRSTIYSSRLLKRHPTQLVRSAISKPVVYPIQSCPNTSPAQMESAIDRIVAIPHILEAIVAYSSRSTQVTLLRVCGELHRMAGKHIYRVIKLEQSETNPYLGVFHVLRGALVGTGDHPHLGGCCSTDSIVDDPSSTNPINKTYMPRVRAVAKVSGVTIGQIAGDVAFGTRCESTLKPYATNFKKSLLAKTEVITLGTHHSCFCGLLGNHHWARLFPKLNTVRLSPSKSYRPFVLNAVCDGVCTALASLQPRKIVFRNIDGNGIHGLRSDLARWNVVNLETVVWFLPTDAREYHHATELMASIYTTSKYHFKDAKIKMVFHGKHEGELGIREAIRRSTVVQRPVDPDYIIGIVRMGAVDAHSSHVGAFDPHNSPDDWEVPEAYQQSILRNCTVYGIGTLTFDPSSSVTIASYKQVLPGEVVDRKKIVHIIKKETTNMSLTGTTMIPPQPFILADWERVDENLSFRTLSSYNDDLDSRSAEINATD</sequence>
<accession>A0ABR3Q0H6</accession>
<gene>
    <name evidence="1" type="ORF">Q8F55_004920</name>
</gene>
<reference evidence="1 2" key="1">
    <citation type="submission" date="2023-08" db="EMBL/GenBank/DDBJ databases">
        <title>Annotated Genome Sequence of Vanrija albida AlHP1.</title>
        <authorList>
            <person name="Herzog R."/>
        </authorList>
    </citation>
    <scope>NUCLEOTIDE SEQUENCE [LARGE SCALE GENOMIC DNA]</scope>
    <source>
        <strain evidence="1 2">AlHP1</strain>
    </source>
</reference>
<protein>
    <submittedName>
        <fullName evidence="1">Uncharacterized protein</fullName>
    </submittedName>
</protein>
<organism evidence="1 2">
    <name type="scientific">Vanrija albida</name>
    <dbReference type="NCBI Taxonomy" id="181172"/>
    <lineage>
        <taxon>Eukaryota</taxon>
        <taxon>Fungi</taxon>
        <taxon>Dikarya</taxon>
        <taxon>Basidiomycota</taxon>
        <taxon>Agaricomycotina</taxon>
        <taxon>Tremellomycetes</taxon>
        <taxon>Trichosporonales</taxon>
        <taxon>Trichosporonaceae</taxon>
        <taxon>Vanrija</taxon>
    </lineage>
</organism>
<name>A0ABR3Q0H6_9TREE</name>
<dbReference type="GeneID" id="95985963"/>
<dbReference type="Proteomes" id="UP001565368">
    <property type="component" value="Unassembled WGS sequence"/>
</dbReference>
<evidence type="ECO:0000313" key="2">
    <source>
        <dbReference type="Proteomes" id="UP001565368"/>
    </source>
</evidence>
<comment type="caution">
    <text evidence="1">The sequence shown here is derived from an EMBL/GenBank/DDBJ whole genome shotgun (WGS) entry which is preliminary data.</text>
</comment>
<evidence type="ECO:0000313" key="1">
    <source>
        <dbReference type="EMBL" id="KAL1408117.1"/>
    </source>
</evidence>
<keyword evidence="2" id="KW-1185">Reference proteome</keyword>